<dbReference type="Proteomes" id="UP001371218">
    <property type="component" value="Unassembled WGS sequence"/>
</dbReference>
<reference evidence="1 2" key="1">
    <citation type="submission" date="2024-04" db="EMBL/GenBank/DDBJ databases">
        <title>Novel species of the genus Ideonella isolated from streams.</title>
        <authorList>
            <person name="Lu H."/>
        </authorList>
    </citation>
    <scope>NUCLEOTIDE SEQUENCE [LARGE SCALE GENOMIC DNA]</scope>
    <source>
        <strain evidence="1 2">DXS29W</strain>
    </source>
</reference>
<organism evidence="1 2">
    <name type="scientific">Ideonella lacteola</name>
    <dbReference type="NCBI Taxonomy" id="2984193"/>
    <lineage>
        <taxon>Bacteria</taxon>
        <taxon>Pseudomonadati</taxon>
        <taxon>Pseudomonadota</taxon>
        <taxon>Betaproteobacteria</taxon>
        <taxon>Burkholderiales</taxon>
        <taxon>Sphaerotilaceae</taxon>
        <taxon>Ideonella</taxon>
    </lineage>
</organism>
<accession>A0ABU9BY85</accession>
<evidence type="ECO:0000313" key="1">
    <source>
        <dbReference type="EMBL" id="MEK8034866.1"/>
    </source>
</evidence>
<sequence>MASNLERFKADLEKLILKGRALHLSMQHACYPDKVKAALKKELKEETEKYLRGLPDFDKGYQRWYTEAQAVVKQLIPDRLIDFIRHYEKPKPRKDITFENYRIEDYLQGLRVTRGGFEVVVNKEAAIPQFQQQLAILEAAQARFDSSLLDMRQMLQADLFDSELQAAEHLAKFKFGRAAGALAGVVLERHLSQVCVNHSLTIGKKNPTIADFNEALKAADVIDLPQWRFVQHLADLRNLCDHAKKPDPSAEQIQDLLAGVAKVTKTVF</sequence>
<keyword evidence="2" id="KW-1185">Reference proteome</keyword>
<name>A0ABU9BY85_9BURK</name>
<comment type="caution">
    <text evidence="1">The sequence shown here is derived from an EMBL/GenBank/DDBJ whole genome shotgun (WGS) entry which is preliminary data.</text>
</comment>
<dbReference type="RefSeq" id="WP_341429300.1">
    <property type="nucleotide sequence ID" value="NZ_JBBUTG010000038.1"/>
</dbReference>
<protein>
    <recommendedName>
        <fullName evidence="3">DUF4145 domain-containing protein</fullName>
    </recommendedName>
</protein>
<evidence type="ECO:0000313" key="2">
    <source>
        <dbReference type="Proteomes" id="UP001371218"/>
    </source>
</evidence>
<gene>
    <name evidence="1" type="ORF">AACH06_28950</name>
</gene>
<evidence type="ECO:0008006" key="3">
    <source>
        <dbReference type="Google" id="ProtNLM"/>
    </source>
</evidence>
<dbReference type="EMBL" id="JBBUTG010000038">
    <property type="protein sequence ID" value="MEK8034866.1"/>
    <property type="molecule type" value="Genomic_DNA"/>
</dbReference>
<proteinExistence type="predicted"/>